<feature type="domain" description="Glycosyl-hydrolase 97 C-terminal oligomerisation" evidence="5">
    <location>
        <begin position="511"/>
        <end position="571"/>
    </location>
</feature>
<dbReference type="GO" id="GO:0030246">
    <property type="term" value="F:carbohydrate binding"/>
    <property type="evidence" value="ECO:0007669"/>
    <property type="project" value="InterPro"/>
</dbReference>
<dbReference type="Pfam" id="PF10566">
    <property type="entry name" value="Glyco_hydro_97"/>
    <property type="match status" value="1"/>
</dbReference>
<dbReference type="AlphaFoldDB" id="A0A927GTS1"/>
<proteinExistence type="predicted"/>
<evidence type="ECO:0000313" key="7">
    <source>
        <dbReference type="Proteomes" id="UP000621560"/>
    </source>
</evidence>
<keyword evidence="2" id="KW-0326">Glycosidase</keyword>
<evidence type="ECO:0000256" key="2">
    <source>
        <dbReference type="ARBA" id="ARBA00023295"/>
    </source>
</evidence>
<organism evidence="6 7">
    <name type="scientific">Paenibacillus sabuli</name>
    <dbReference type="NCBI Taxonomy" id="2772509"/>
    <lineage>
        <taxon>Bacteria</taxon>
        <taxon>Bacillati</taxon>
        <taxon>Bacillota</taxon>
        <taxon>Bacilli</taxon>
        <taxon>Bacillales</taxon>
        <taxon>Paenibacillaceae</taxon>
        <taxon>Paenibacillus</taxon>
    </lineage>
</organism>
<protein>
    <submittedName>
        <fullName evidence="6">Glycoside hydrolase family 97 catalytic domain-containing protein</fullName>
    </submittedName>
</protein>
<dbReference type="InterPro" id="IPR014718">
    <property type="entry name" value="GH-type_carb-bd"/>
</dbReference>
<keyword evidence="1 6" id="KW-0378">Hydrolase</keyword>
<name>A0A927GTS1_9BACL</name>
<dbReference type="Proteomes" id="UP000621560">
    <property type="component" value="Unassembled WGS sequence"/>
</dbReference>
<dbReference type="InterPro" id="IPR029486">
    <property type="entry name" value="GH97_N"/>
</dbReference>
<dbReference type="PANTHER" id="PTHR35803:SF2">
    <property type="entry name" value="RETAINING ALPHA-GALACTOSIDASE"/>
    <property type="match status" value="1"/>
</dbReference>
<dbReference type="Gene3D" id="3.20.20.70">
    <property type="entry name" value="Aldolase class I"/>
    <property type="match status" value="1"/>
</dbReference>
<dbReference type="Gene3D" id="2.70.98.10">
    <property type="match status" value="1"/>
</dbReference>
<dbReference type="RefSeq" id="WP_190920699.1">
    <property type="nucleotide sequence ID" value="NZ_JACXIZ010000041.1"/>
</dbReference>
<dbReference type="EMBL" id="JACXIZ010000041">
    <property type="protein sequence ID" value="MBD2847591.1"/>
    <property type="molecule type" value="Genomic_DNA"/>
</dbReference>
<dbReference type="InterPro" id="IPR019563">
    <property type="entry name" value="GH97_catalytic"/>
</dbReference>
<dbReference type="Gene3D" id="2.60.40.1180">
    <property type="entry name" value="Golgi alpha-mannosidase II"/>
    <property type="match status" value="1"/>
</dbReference>
<dbReference type="Pfam" id="PF14509">
    <property type="entry name" value="GH97_C"/>
    <property type="match status" value="1"/>
</dbReference>
<feature type="domain" description="Glycosyl-hydrolase 97 catalytic" evidence="3">
    <location>
        <begin position="287"/>
        <end position="422"/>
    </location>
</feature>
<dbReference type="InterPro" id="IPR029483">
    <property type="entry name" value="GH97_C"/>
</dbReference>
<evidence type="ECO:0000256" key="1">
    <source>
        <dbReference type="ARBA" id="ARBA00022801"/>
    </source>
</evidence>
<dbReference type="InterPro" id="IPR052720">
    <property type="entry name" value="Glycosyl_hydrolase_97"/>
</dbReference>
<dbReference type="InterPro" id="IPR013780">
    <property type="entry name" value="Glyco_hydro_b"/>
</dbReference>
<accession>A0A927GTS1</accession>
<dbReference type="InterPro" id="IPR017853">
    <property type="entry name" value="GH"/>
</dbReference>
<comment type="caution">
    <text evidence="6">The sequence shown here is derived from an EMBL/GenBank/DDBJ whole genome shotgun (WGS) entry which is preliminary data.</text>
</comment>
<dbReference type="Pfam" id="PF14508">
    <property type="entry name" value="GH97_N"/>
    <property type="match status" value="1"/>
</dbReference>
<evidence type="ECO:0000259" key="4">
    <source>
        <dbReference type="Pfam" id="PF14508"/>
    </source>
</evidence>
<keyword evidence="7" id="KW-1185">Reference proteome</keyword>
<evidence type="ECO:0000259" key="5">
    <source>
        <dbReference type="Pfam" id="PF14509"/>
    </source>
</evidence>
<evidence type="ECO:0000313" key="6">
    <source>
        <dbReference type="EMBL" id="MBD2847591.1"/>
    </source>
</evidence>
<feature type="domain" description="Glycosyl-hydrolase 97 N-terminal" evidence="4">
    <location>
        <begin position="6"/>
        <end position="257"/>
    </location>
</feature>
<evidence type="ECO:0000259" key="3">
    <source>
        <dbReference type="Pfam" id="PF10566"/>
    </source>
</evidence>
<sequence>MLTRIISPSGRVEARIMLAGGELAYEVDYQGRPAVERSPLGLTADGIAFGRDVKCWHEARGVVRDRFAVRGGHAEAQRHGHTLTISLTHTHTGRAFTLEARVYDDGFAWRYVLPAAEQGEAAAHITGEASSWTLPAEAQVWLFERPNAWKLKSYAGEWISAPVEQLPLLSPEGPVQGTPLVAKLRQGYAAIMEAALYGYSGMRLEALEGRRFQAHFTEGEAGFEMALPGTTPWRVTLLAEGLDGLVNSDLIAGLNPPPDPALFARTDYIRPGRSVWRWWSRGTGSPEEERTMIDYAHRLGFEYTTIDEGWERWPEPWATLERLATEAAALGVGIFVWKRSSELDDLTDDRRALREFLDRVRAAGAAGVKIDFIDRESKDAIDFEIAALRLAAERQLMINFHGISKPTGEARTYPNEMTREGIRGLELNKMKEGPIPAWHNAALPFTRFLAGHGDYTPTGFSNPGATTYGHQLATWIAFTSPIQVLAEYPALLLEDEVFAPALAIIRDAPSVWDETRVLEPSEIGRLALLARRTGERWYVAGLHGDTAGPLSLELDLVFVGSGALDVELVCSPQPRRLGRQMLRLAPGERTLRLQLGAADGFVAVVKPAKEEGR</sequence>
<dbReference type="InterPro" id="IPR013785">
    <property type="entry name" value="Aldolase_TIM"/>
</dbReference>
<reference evidence="6" key="1">
    <citation type="submission" date="2020-09" db="EMBL/GenBank/DDBJ databases">
        <title>A novel bacterium of genus Paenibacillus, isolated from South China Sea.</title>
        <authorList>
            <person name="Huang H."/>
            <person name="Mo K."/>
            <person name="Hu Y."/>
        </authorList>
    </citation>
    <scope>NUCLEOTIDE SEQUENCE</scope>
    <source>
        <strain evidence="6">IB182496</strain>
    </source>
</reference>
<dbReference type="PANTHER" id="PTHR35803">
    <property type="entry name" value="GLUCAN 1,4-ALPHA-GLUCOSIDASE SUSB-RELATED"/>
    <property type="match status" value="1"/>
</dbReference>
<gene>
    <name evidence="6" type="ORF">IDH44_20570</name>
</gene>
<dbReference type="GO" id="GO:0016798">
    <property type="term" value="F:hydrolase activity, acting on glycosyl bonds"/>
    <property type="evidence" value="ECO:0007669"/>
    <property type="project" value="UniProtKB-KW"/>
</dbReference>
<dbReference type="SUPFAM" id="SSF51445">
    <property type="entry name" value="(Trans)glycosidases"/>
    <property type="match status" value="1"/>
</dbReference>